<feature type="domain" description="DUF1468" evidence="2">
    <location>
        <begin position="3"/>
        <end position="130"/>
    </location>
</feature>
<dbReference type="EMBL" id="LC066377">
    <property type="protein sequence ID" value="BAT28539.1"/>
    <property type="molecule type" value="Genomic_DNA"/>
</dbReference>
<keyword evidence="1" id="KW-0812">Transmembrane</keyword>
<evidence type="ECO:0000256" key="1">
    <source>
        <dbReference type="SAM" id="Phobius"/>
    </source>
</evidence>
<feature type="transmembrane region" description="Helical" evidence="1">
    <location>
        <begin position="6"/>
        <end position="24"/>
    </location>
</feature>
<evidence type="ECO:0000313" key="3">
    <source>
        <dbReference type="EMBL" id="BAT28539.1"/>
    </source>
</evidence>
<feature type="transmembrane region" description="Helical" evidence="1">
    <location>
        <begin position="70"/>
        <end position="95"/>
    </location>
</feature>
<name>A0A0P0Z3I5_9HYPH</name>
<feature type="transmembrane region" description="Helical" evidence="1">
    <location>
        <begin position="31"/>
        <end position="50"/>
    </location>
</feature>
<dbReference type="Pfam" id="PF07331">
    <property type="entry name" value="TctB"/>
    <property type="match status" value="1"/>
</dbReference>
<protein>
    <recommendedName>
        <fullName evidence="2">DUF1468 domain-containing protein</fullName>
    </recommendedName>
</protein>
<proteinExistence type="predicted"/>
<accession>A0A0P0Z3I5</accession>
<keyword evidence="1" id="KW-0472">Membrane</keyword>
<evidence type="ECO:0000259" key="2">
    <source>
        <dbReference type="Pfam" id="PF07331"/>
    </source>
</evidence>
<keyword evidence="1" id="KW-1133">Transmembrane helix</keyword>
<organism evidence="3">
    <name type="scientific">Aureimonas frigidaquae</name>
    <dbReference type="NCBI Taxonomy" id="424757"/>
    <lineage>
        <taxon>Bacteria</taxon>
        <taxon>Pseudomonadati</taxon>
        <taxon>Pseudomonadota</taxon>
        <taxon>Alphaproteobacteria</taxon>
        <taxon>Hyphomicrobiales</taxon>
        <taxon>Aurantimonadaceae</taxon>
        <taxon>Aureimonas</taxon>
    </lineage>
</organism>
<sequence>MSIALVAIGGIFAGFGLFHYGVWINRGPGPGFFPLLAGLLTAIPAAISLFDTARGSVTPLVWSSMLPAVGVVAALLLVPVIGMVEAMSLFILVWVRLVEKRSWRDALLSAIGGLVITHLIFSVWLGVYFPDSLVPSIVTLWN</sequence>
<dbReference type="InterPro" id="IPR009936">
    <property type="entry name" value="DUF1468"/>
</dbReference>
<dbReference type="AlphaFoldDB" id="A0A0P0Z3I5"/>
<reference evidence="3" key="1">
    <citation type="journal article" date="2015" name="Proc. Natl. Acad. Sci. U.S.A.">
        <title>Bacterial clade with the ribosomal RNA operon on a small plasmid rather than the chromosome.</title>
        <authorList>
            <person name="Anda M."/>
            <person name="Ohtsubo Y."/>
            <person name="Okubo T."/>
            <person name="Sugawara M."/>
            <person name="Nagata Y."/>
            <person name="Tsuda M."/>
            <person name="Minamisawa K."/>
            <person name="Mitsui H."/>
        </authorList>
    </citation>
    <scope>NUCLEOTIDE SEQUENCE</scope>
    <source>
        <strain evidence="3">JCM 14755</strain>
    </source>
</reference>
<feature type="transmembrane region" description="Helical" evidence="1">
    <location>
        <begin position="107"/>
        <end position="129"/>
    </location>
</feature>